<feature type="domain" description="Carrier" evidence="12">
    <location>
        <begin position="564"/>
        <end position="643"/>
    </location>
</feature>
<dbReference type="EC" id="2.7.1.12" evidence="3"/>
<organism evidence="13 14">
    <name type="scientific">Pleurostoma richardsiae</name>
    <dbReference type="NCBI Taxonomy" id="41990"/>
    <lineage>
        <taxon>Eukaryota</taxon>
        <taxon>Fungi</taxon>
        <taxon>Dikarya</taxon>
        <taxon>Ascomycota</taxon>
        <taxon>Pezizomycotina</taxon>
        <taxon>Sordariomycetes</taxon>
        <taxon>Sordariomycetidae</taxon>
        <taxon>Calosphaeriales</taxon>
        <taxon>Pleurostomataceae</taxon>
        <taxon>Pleurostoma</taxon>
    </lineage>
</organism>
<dbReference type="PANTHER" id="PTHR43439:SF2">
    <property type="entry name" value="ENZYME, PUTATIVE (JCVI)-RELATED"/>
    <property type="match status" value="1"/>
</dbReference>
<dbReference type="SUPFAM" id="SSF52540">
    <property type="entry name" value="P-loop containing nucleoside triphosphate hydrolases"/>
    <property type="match status" value="1"/>
</dbReference>
<dbReference type="Pfam" id="PF13671">
    <property type="entry name" value="AAA_33"/>
    <property type="match status" value="1"/>
</dbReference>
<evidence type="ECO:0000256" key="3">
    <source>
        <dbReference type="ARBA" id="ARBA00012054"/>
    </source>
</evidence>
<dbReference type="PROSITE" id="PS00455">
    <property type="entry name" value="AMP_BINDING"/>
    <property type="match status" value="1"/>
</dbReference>
<dbReference type="InterPro" id="IPR006001">
    <property type="entry name" value="Therm_gnt_kin"/>
</dbReference>
<evidence type="ECO:0000256" key="2">
    <source>
        <dbReference type="ARBA" id="ARBA00008420"/>
    </source>
</evidence>
<dbReference type="Pfam" id="PF00550">
    <property type="entry name" value="PP-binding"/>
    <property type="match status" value="1"/>
</dbReference>
<dbReference type="AlphaFoldDB" id="A0AA38REX6"/>
<evidence type="ECO:0000256" key="6">
    <source>
        <dbReference type="ARBA" id="ARBA00022679"/>
    </source>
</evidence>
<keyword evidence="6" id="KW-0808">Transferase</keyword>
<evidence type="ECO:0000256" key="8">
    <source>
        <dbReference type="ARBA" id="ARBA00022777"/>
    </source>
</evidence>
<keyword evidence="9" id="KW-0067">ATP-binding</keyword>
<keyword evidence="4" id="KW-0596">Phosphopantetheine</keyword>
<gene>
    <name evidence="13" type="ORF">NKR23_g10288</name>
</gene>
<name>A0AA38REX6_9PEZI</name>
<dbReference type="SMART" id="SM00823">
    <property type="entry name" value="PKS_PP"/>
    <property type="match status" value="1"/>
</dbReference>
<dbReference type="Pfam" id="PF00501">
    <property type="entry name" value="AMP-binding"/>
    <property type="match status" value="1"/>
</dbReference>
<dbReference type="NCBIfam" id="TIGR01313">
    <property type="entry name" value="therm_gnt_kin"/>
    <property type="match status" value="1"/>
</dbReference>
<evidence type="ECO:0000313" key="14">
    <source>
        <dbReference type="Proteomes" id="UP001174694"/>
    </source>
</evidence>
<evidence type="ECO:0000256" key="9">
    <source>
        <dbReference type="ARBA" id="ARBA00022840"/>
    </source>
</evidence>
<dbReference type="GO" id="GO:0046316">
    <property type="term" value="F:gluconokinase activity"/>
    <property type="evidence" value="ECO:0007669"/>
    <property type="project" value="UniProtKB-EC"/>
</dbReference>
<evidence type="ECO:0000256" key="11">
    <source>
        <dbReference type="ARBA" id="ARBA00048090"/>
    </source>
</evidence>
<keyword evidence="5" id="KW-0597">Phosphoprotein</keyword>
<evidence type="ECO:0000256" key="1">
    <source>
        <dbReference type="ARBA" id="ARBA00004875"/>
    </source>
</evidence>
<dbReference type="Pfam" id="PF23562">
    <property type="entry name" value="AMP-binding_C_3"/>
    <property type="match status" value="1"/>
</dbReference>
<comment type="pathway">
    <text evidence="1">Carbohydrate acid metabolism; D-gluconate degradation.</text>
</comment>
<dbReference type="InterPro" id="IPR036736">
    <property type="entry name" value="ACP-like_sf"/>
</dbReference>
<dbReference type="GO" id="GO:0005975">
    <property type="term" value="P:carbohydrate metabolic process"/>
    <property type="evidence" value="ECO:0007669"/>
    <property type="project" value="InterPro"/>
</dbReference>
<comment type="catalytic activity">
    <reaction evidence="11">
        <text>D-gluconate + ATP = 6-phospho-D-gluconate + ADP + H(+)</text>
        <dbReference type="Rhea" id="RHEA:19433"/>
        <dbReference type="ChEBI" id="CHEBI:15378"/>
        <dbReference type="ChEBI" id="CHEBI:18391"/>
        <dbReference type="ChEBI" id="CHEBI:30616"/>
        <dbReference type="ChEBI" id="CHEBI:58759"/>
        <dbReference type="ChEBI" id="CHEBI:456216"/>
        <dbReference type="EC" id="2.7.1.12"/>
    </reaction>
</comment>
<keyword evidence="8" id="KW-0418">Kinase</keyword>
<dbReference type="PROSITE" id="PS00012">
    <property type="entry name" value="PHOSPHOPANTETHEINE"/>
    <property type="match status" value="1"/>
</dbReference>
<dbReference type="InterPro" id="IPR020845">
    <property type="entry name" value="AMP-binding_CS"/>
</dbReference>
<dbReference type="GO" id="GO:0031177">
    <property type="term" value="F:phosphopantetheine binding"/>
    <property type="evidence" value="ECO:0007669"/>
    <property type="project" value="InterPro"/>
</dbReference>
<dbReference type="SUPFAM" id="SSF47336">
    <property type="entry name" value="ACP-like"/>
    <property type="match status" value="1"/>
</dbReference>
<evidence type="ECO:0000259" key="12">
    <source>
        <dbReference type="PROSITE" id="PS50075"/>
    </source>
</evidence>
<proteinExistence type="inferred from homology"/>
<evidence type="ECO:0000313" key="13">
    <source>
        <dbReference type="EMBL" id="KAJ9134161.1"/>
    </source>
</evidence>
<evidence type="ECO:0000256" key="10">
    <source>
        <dbReference type="ARBA" id="ARBA00029835"/>
    </source>
</evidence>
<reference evidence="13" key="1">
    <citation type="submission" date="2022-07" db="EMBL/GenBank/DDBJ databases">
        <title>Fungi with potential for degradation of polypropylene.</title>
        <authorList>
            <person name="Gostincar C."/>
        </authorList>
    </citation>
    <scope>NUCLEOTIDE SEQUENCE</scope>
    <source>
        <strain evidence="13">EXF-13308</strain>
    </source>
</reference>
<dbReference type="InterPro" id="IPR042099">
    <property type="entry name" value="ANL_N_sf"/>
</dbReference>
<dbReference type="Proteomes" id="UP001174694">
    <property type="component" value="Unassembled WGS sequence"/>
</dbReference>
<dbReference type="InterPro" id="IPR027417">
    <property type="entry name" value="P-loop_NTPase"/>
</dbReference>
<dbReference type="PANTHER" id="PTHR43439">
    <property type="entry name" value="PHENYLACETATE-COENZYME A LIGASE"/>
    <property type="match status" value="1"/>
</dbReference>
<dbReference type="InterPro" id="IPR000873">
    <property type="entry name" value="AMP-dep_synth/lig_dom"/>
</dbReference>
<comment type="caution">
    <text evidence="13">The sequence shown here is derived from an EMBL/GenBank/DDBJ whole genome shotgun (WGS) entry which is preliminary data.</text>
</comment>
<dbReference type="SUPFAM" id="SSF51735">
    <property type="entry name" value="NAD(P)-binding Rossmann-fold domains"/>
    <property type="match status" value="1"/>
</dbReference>
<accession>A0AA38REX6</accession>
<dbReference type="InterPro" id="IPR036291">
    <property type="entry name" value="NAD(P)-bd_dom_sf"/>
</dbReference>
<dbReference type="Pfam" id="PF07993">
    <property type="entry name" value="NAD_binding_4"/>
    <property type="match status" value="1"/>
</dbReference>
<dbReference type="PROSITE" id="PS50075">
    <property type="entry name" value="CARRIER"/>
    <property type="match status" value="1"/>
</dbReference>
<dbReference type="InterPro" id="IPR006162">
    <property type="entry name" value="Ppantetheine_attach_site"/>
</dbReference>
<dbReference type="InterPro" id="IPR009081">
    <property type="entry name" value="PP-bd_ACP"/>
</dbReference>
<keyword evidence="7" id="KW-0547">Nucleotide-binding</keyword>
<dbReference type="GO" id="GO:0005524">
    <property type="term" value="F:ATP binding"/>
    <property type="evidence" value="ECO:0007669"/>
    <property type="project" value="UniProtKB-KW"/>
</dbReference>
<dbReference type="Gene3D" id="3.40.50.12780">
    <property type="entry name" value="N-terminal domain of ligase-like"/>
    <property type="match status" value="1"/>
</dbReference>
<dbReference type="Gene3D" id="1.10.1200.10">
    <property type="entry name" value="ACP-like"/>
    <property type="match status" value="1"/>
</dbReference>
<dbReference type="InterPro" id="IPR051414">
    <property type="entry name" value="Adenylate-forming_Reductase"/>
</dbReference>
<dbReference type="InterPro" id="IPR013120">
    <property type="entry name" value="FAR_NAD-bd"/>
</dbReference>
<dbReference type="EMBL" id="JANBVO010000045">
    <property type="protein sequence ID" value="KAJ9134161.1"/>
    <property type="molecule type" value="Genomic_DNA"/>
</dbReference>
<evidence type="ECO:0000256" key="5">
    <source>
        <dbReference type="ARBA" id="ARBA00022553"/>
    </source>
</evidence>
<sequence>MAASMTATFPAGHSSTNGIRVAQENRTHDKVPQVAVDDTLLTVDDLVRRRARTVGQEIIVSYPSKGIDYVDYTMQQLDVFAYRVARHYEDKLPVRSSSDDKPMVVAILGPSNLEYLITILALMKLGHTTLFLSTRISQEAVDSLLKATGAKALLVDTRYSGAANSAVKPLPRLQCIEIAPRLVFEFPVDTHIDTRLDGGLDHEIETSNNVYIIHSSGSTGLPKPIYQTHKAALVNYSLNMDMRAFITLPLYHNHGICNVFRAIHSGKSIHIYNAELPLASHYLETILGNHGFEIFYGVPYALKLLAETKTGITLLRQLEIVMYGGSACPDELGDMLVKKGVNLVGHYGATEVGQLMTSFRPPGDKAWNYVRETAKLSKFVRWIPRGSGLFECCVLDGWPAKLTSNQPDHSYNTKDLFEPHPTIPKAWKYIARLDDTIVLVNGEKFNPVQMEGRIRTDSWVTEVVVFGSGRPNLGLLVVPAPSTARLSRAQILDHIWPILESANQCAEAYARVSKNMIGILDHDCQYPRTDKGSVIRQAFYRTFAKEINEIYDAADSVSSLTKSMDPNELRIFLRSALLEIMGKHLLVQDDTDFFSLGMDSLQAIQLRSEILRHVDIAGRKPRMNVVFDYSSISKLSVYLGQLEEGEEVEATSAAEEMKSLVEKYTSSFEVPVRRRSSIVVTGATGSLGAHVIALLSQDPSVKDIYCLVRAKDNRHATSRVRDSLLVRKVYHSLPLESRHKLHAVPFDQSDKRLGLSDKTYWDVANNLRAVIHCAWAVNFNLHLSSFERDCVAGVVNLLSLCLAADSTSPATFNFCSSVSAVAQFPGIEVPETLPDFSWAQEMGYAQSKSVAEHICIRAAEARGIKARVLRVGQIIADRQHGIWNASEGIPMILQTALTVGALPRLREEPSWLPVDIVAQAILDISLSSADTLVTNVANRRTFSWVEDLIPALRAAGLRFEDVEPKEWIRRLGVSNPDPAVNPPIKLVDFFASKYDKDEFAASKMYATKKACELSSALANASVLDRALVKKFVHRFCTTTWKLSSSLGNDHSTTPRKTAVILAGPCGSGKTTIGENVAQWLGGVFIEGDSLHTHDAVERMRRCQPLTDYDRYAWLDRIRSHVKEAVHVLGHDVVVVSCSALRKKYRDLLRKLREEPVLGGRHLEAVEILIVDLQARQEVIMQRVVQRKDHYMTANMVSGQVGDHEAIQVEEDDVMPVNAEGTPEEVLEEVRWVIGKCLRRE</sequence>
<dbReference type="Gene3D" id="3.40.50.720">
    <property type="entry name" value="NAD(P)-binding Rossmann-like Domain"/>
    <property type="match status" value="1"/>
</dbReference>
<dbReference type="SUPFAM" id="SSF56801">
    <property type="entry name" value="Acetyl-CoA synthetase-like"/>
    <property type="match status" value="1"/>
</dbReference>
<comment type="similarity">
    <text evidence="2">Belongs to the gluconokinase GntK/GntV family.</text>
</comment>
<evidence type="ECO:0000256" key="4">
    <source>
        <dbReference type="ARBA" id="ARBA00022450"/>
    </source>
</evidence>
<dbReference type="Gene3D" id="3.40.50.300">
    <property type="entry name" value="P-loop containing nucleotide triphosphate hydrolases"/>
    <property type="match status" value="1"/>
</dbReference>
<evidence type="ECO:0000256" key="7">
    <source>
        <dbReference type="ARBA" id="ARBA00022741"/>
    </source>
</evidence>
<dbReference type="InterPro" id="IPR020806">
    <property type="entry name" value="PKS_PP-bd"/>
</dbReference>
<keyword evidence="14" id="KW-1185">Reference proteome</keyword>
<protein>
    <recommendedName>
        <fullName evidence="3">gluconokinase</fullName>
        <ecNumber evidence="3">2.7.1.12</ecNumber>
    </recommendedName>
    <alternativeName>
        <fullName evidence="10">Gluconate kinase</fullName>
    </alternativeName>
</protein>
<dbReference type="CDD" id="cd02021">
    <property type="entry name" value="GntK"/>
    <property type="match status" value="1"/>
</dbReference>